<protein>
    <submittedName>
        <fullName evidence="1">Uncharacterized protein</fullName>
    </submittedName>
</protein>
<sequence>MSRPNRPFCSSFPCRKWAGMKNASTNCHTLCQTYGTFIGMCKSTIFLDPTNPSPIVSSDQTSIKEKLGFSLPYRKFQERRSIMHYHEYCGMWAMFPPPDAELPHVSCFVLDSGAPKTTPSCSPRRRPHSLLSSTSCKWARLPTTTQNPH</sequence>
<dbReference type="EMBL" id="JRHA01000001">
    <property type="protein sequence ID" value="PQK08392.1"/>
    <property type="molecule type" value="Genomic_DNA"/>
</dbReference>
<proteinExistence type="predicted"/>
<dbReference type="AlphaFoldDB" id="A0A2S7XXL0"/>
<evidence type="ECO:0000313" key="2">
    <source>
        <dbReference type="Proteomes" id="UP000237441"/>
    </source>
</evidence>
<accession>A0A2S7XXL0</accession>
<comment type="caution">
    <text evidence="1">The sequence shown here is derived from an EMBL/GenBank/DDBJ whole genome shotgun (WGS) entry which is preliminary data.</text>
</comment>
<name>A0A2S7XXL0_BEABA</name>
<reference evidence="1 2" key="1">
    <citation type="submission" date="2016-07" db="EMBL/GenBank/DDBJ databases">
        <title>Comparative genomics of the entomopathogenic fungus Beauveria bassiana.</title>
        <authorList>
            <person name="Valero Jimenez C.A."/>
            <person name="Zwaan B.J."/>
            <person name="Van Kan J.A."/>
            <person name="Takken W."/>
            <person name="Debets A.J."/>
            <person name="Schoustra S.E."/>
            <person name="Koenraadt C.J."/>
        </authorList>
    </citation>
    <scope>NUCLEOTIDE SEQUENCE [LARGE SCALE GENOMIC DNA]</scope>
    <source>
        <strain evidence="1 2">ARSEF 8028</strain>
    </source>
</reference>
<evidence type="ECO:0000313" key="1">
    <source>
        <dbReference type="EMBL" id="PQK08392.1"/>
    </source>
</evidence>
<dbReference type="Proteomes" id="UP000237441">
    <property type="component" value="Unassembled WGS sequence"/>
</dbReference>
<organism evidence="1 2">
    <name type="scientific">Beauveria bassiana</name>
    <name type="common">White muscardine disease fungus</name>
    <name type="synonym">Tritirachium shiotae</name>
    <dbReference type="NCBI Taxonomy" id="176275"/>
    <lineage>
        <taxon>Eukaryota</taxon>
        <taxon>Fungi</taxon>
        <taxon>Dikarya</taxon>
        <taxon>Ascomycota</taxon>
        <taxon>Pezizomycotina</taxon>
        <taxon>Sordariomycetes</taxon>
        <taxon>Hypocreomycetidae</taxon>
        <taxon>Hypocreales</taxon>
        <taxon>Cordycipitaceae</taxon>
        <taxon>Beauveria</taxon>
    </lineage>
</organism>
<gene>
    <name evidence="1" type="ORF">BB8028_0001g04690</name>
</gene>